<keyword evidence="3 5" id="KW-0378">Hydrolase</keyword>
<dbReference type="AlphaFoldDB" id="A0AAJ0CNL4"/>
<feature type="active site" description="Charge relay system" evidence="5">
    <location>
        <position position="630"/>
    </location>
</feature>
<dbReference type="Gene3D" id="3.40.50.200">
    <property type="entry name" value="Peptidase S8/S53 domain"/>
    <property type="match status" value="1"/>
</dbReference>
<dbReference type="EMBL" id="JASWJB010000105">
    <property type="protein sequence ID" value="KAK2597415.1"/>
    <property type="molecule type" value="Genomic_DNA"/>
</dbReference>
<dbReference type="InterPro" id="IPR050131">
    <property type="entry name" value="Peptidase_S8_subtilisin-like"/>
</dbReference>
<proteinExistence type="inferred from homology"/>
<feature type="region of interest" description="Disordered" evidence="6">
    <location>
        <begin position="600"/>
        <end position="628"/>
    </location>
</feature>
<feature type="active site" description="Charge relay system" evidence="5">
    <location>
        <position position="776"/>
    </location>
</feature>
<comment type="caution">
    <text evidence="8">The sequence shown here is derived from an EMBL/GenBank/DDBJ whole genome shotgun (WGS) entry which is preliminary data.</text>
</comment>
<sequence>MMENLVRETYEKASYTAESSEALAGKLEDEICSQVDLSHLSGLLVNRFVRPLRFLIEWIKDPDVILSENELERLGFIGETIDSCADIAARMEAFLTAETTKKSAVVDVSNDKLLLTRLEADLLSQSNILNLAQHIAVCRLNKTKPAATEQTSLILGKLDATCKWLLDSEVFPGENAYSSSSRATFELEEAKQTPSKGTSYKLICEHAGFPIVHHRTLEVKFHCYCTHYRHDAELTFTASSEGCIPVEEPSPGSDMVWTMFLKKESAQVSLHYMSLANFIENMRFIHARTIMINPALENAQAVSETVKISAGSLSVLRTKLHVHGPHEVEFNFGKRLIVREPKYIKILHYATASRASVLSLSPSPSEPIFQDECNFWVFLSDRSPASWEPGNKPLESYSIRGTEAAVLNYYQDIHEISNTDVVSDFIAPEFHGSARARFSLVHIVHSKNNHYRLIMTRDRSPRSLCFDLESSIFDDTLNMTQVLESQPIRTADISDSGKIDVARPSWGELVSIRSTVQAAARYVREGGTAAPRSDPSLATEQWLEENIDQLKLVIRAKSPHETAGNHKRVRIAIIDTGLVPDHGMKEKVVYRNFVTKEYQTETRKSVRHPTTDHKMNSASQGLQDTSQGQHGTVSADIILRVYDYAELYIARVFERNSASKDKEPFFMAEAIHWAVKEKVDIINISAGFKECPDALREAIHAAYASHTLIFAAASNWGNIDLVAYPARIRDQVFCIFATNSLQRLAEYNPEPRKHADNFAIVGDGIQVGGRIGEGTSAATAVTTGLAALILDFVRQNDITDGSTERRLKTKAGMTAVFRHLVMAQGSYDCITPRKLLMGQRYDRHKRAELRNCVKSELLRALSNIE</sequence>
<dbReference type="Proteomes" id="UP001251528">
    <property type="component" value="Unassembled WGS sequence"/>
</dbReference>
<gene>
    <name evidence="8" type="ORF">QQS21_005963</name>
</gene>
<dbReference type="SUPFAM" id="SSF52743">
    <property type="entry name" value="Subtilisin-like"/>
    <property type="match status" value="1"/>
</dbReference>
<evidence type="ECO:0000259" key="7">
    <source>
        <dbReference type="Pfam" id="PF00082"/>
    </source>
</evidence>
<evidence type="ECO:0000256" key="4">
    <source>
        <dbReference type="ARBA" id="ARBA00022825"/>
    </source>
</evidence>
<dbReference type="PANTHER" id="PTHR43806">
    <property type="entry name" value="PEPTIDASE S8"/>
    <property type="match status" value="1"/>
</dbReference>
<reference evidence="8" key="1">
    <citation type="submission" date="2023-06" db="EMBL/GenBank/DDBJ databases">
        <title>Conoideocrella luteorostrata (Hypocreales: Clavicipitaceae), a potential biocontrol fungus for elongate hemlock scale in United States Christmas tree production areas.</title>
        <authorList>
            <person name="Barrett H."/>
            <person name="Lovett B."/>
            <person name="Macias A.M."/>
            <person name="Stajich J.E."/>
            <person name="Kasson M.T."/>
        </authorList>
    </citation>
    <scope>NUCLEOTIDE SEQUENCE</scope>
    <source>
        <strain evidence="8">ARSEF 14590</strain>
    </source>
</reference>
<feature type="active site" description="Charge relay system" evidence="5">
    <location>
        <position position="575"/>
    </location>
</feature>
<feature type="compositionally biased region" description="Basic and acidic residues" evidence="6">
    <location>
        <begin position="600"/>
        <end position="615"/>
    </location>
</feature>
<name>A0AAJ0CNL4_9HYPO</name>
<keyword evidence="9" id="KW-1185">Reference proteome</keyword>
<protein>
    <recommendedName>
        <fullName evidence="7">Peptidase S8/S53 domain-containing protein</fullName>
    </recommendedName>
</protein>
<dbReference type="GO" id="GO:0004252">
    <property type="term" value="F:serine-type endopeptidase activity"/>
    <property type="evidence" value="ECO:0007669"/>
    <property type="project" value="UniProtKB-UniRule"/>
</dbReference>
<keyword evidence="4 5" id="KW-0720">Serine protease</keyword>
<dbReference type="InterPro" id="IPR015500">
    <property type="entry name" value="Peptidase_S8_subtilisin-rel"/>
</dbReference>
<evidence type="ECO:0000313" key="9">
    <source>
        <dbReference type="Proteomes" id="UP001251528"/>
    </source>
</evidence>
<evidence type="ECO:0000256" key="1">
    <source>
        <dbReference type="ARBA" id="ARBA00011073"/>
    </source>
</evidence>
<evidence type="ECO:0000256" key="6">
    <source>
        <dbReference type="SAM" id="MobiDB-lite"/>
    </source>
</evidence>
<dbReference type="PROSITE" id="PS51892">
    <property type="entry name" value="SUBTILASE"/>
    <property type="match status" value="1"/>
</dbReference>
<dbReference type="GO" id="GO:0006508">
    <property type="term" value="P:proteolysis"/>
    <property type="evidence" value="ECO:0007669"/>
    <property type="project" value="UniProtKB-KW"/>
</dbReference>
<dbReference type="InterPro" id="IPR036852">
    <property type="entry name" value="Peptidase_S8/S53_dom_sf"/>
</dbReference>
<evidence type="ECO:0000256" key="5">
    <source>
        <dbReference type="PROSITE-ProRule" id="PRU01240"/>
    </source>
</evidence>
<feature type="domain" description="Peptidase S8/S53" evidence="7">
    <location>
        <begin position="567"/>
        <end position="811"/>
    </location>
</feature>
<accession>A0AAJ0CNL4</accession>
<dbReference type="CDD" id="cd00306">
    <property type="entry name" value="Peptidases_S8_S53"/>
    <property type="match status" value="1"/>
</dbReference>
<evidence type="ECO:0000256" key="2">
    <source>
        <dbReference type="ARBA" id="ARBA00022670"/>
    </source>
</evidence>
<dbReference type="PRINTS" id="PR00723">
    <property type="entry name" value="SUBTILISIN"/>
</dbReference>
<evidence type="ECO:0000256" key="3">
    <source>
        <dbReference type="ARBA" id="ARBA00022801"/>
    </source>
</evidence>
<dbReference type="Pfam" id="PF00082">
    <property type="entry name" value="Peptidase_S8"/>
    <property type="match status" value="1"/>
</dbReference>
<keyword evidence="2 5" id="KW-0645">Protease</keyword>
<organism evidence="8 9">
    <name type="scientific">Conoideocrella luteorostrata</name>
    <dbReference type="NCBI Taxonomy" id="1105319"/>
    <lineage>
        <taxon>Eukaryota</taxon>
        <taxon>Fungi</taxon>
        <taxon>Dikarya</taxon>
        <taxon>Ascomycota</taxon>
        <taxon>Pezizomycotina</taxon>
        <taxon>Sordariomycetes</taxon>
        <taxon>Hypocreomycetidae</taxon>
        <taxon>Hypocreales</taxon>
        <taxon>Clavicipitaceae</taxon>
        <taxon>Conoideocrella</taxon>
    </lineage>
</organism>
<feature type="compositionally biased region" description="Polar residues" evidence="6">
    <location>
        <begin position="616"/>
        <end position="628"/>
    </location>
</feature>
<dbReference type="PANTHER" id="PTHR43806:SF11">
    <property type="entry name" value="CEREVISIN-RELATED"/>
    <property type="match status" value="1"/>
</dbReference>
<comment type="similarity">
    <text evidence="1 5">Belongs to the peptidase S8 family.</text>
</comment>
<dbReference type="InterPro" id="IPR000209">
    <property type="entry name" value="Peptidase_S8/S53_dom"/>
</dbReference>
<evidence type="ECO:0000313" key="8">
    <source>
        <dbReference type="EMBL" id="KAK2597415.1"/>
    </source>
</evidence>